<proteinExistence type="predicted"/>
<reference evidence="4" key="1">
    <citation type="submission" date="2021-11" db="EMBL/GenBank/DDBJ databases">
        <title>BS-T2-15 a new species belonging to the Comamonadaceae family isolated from the soil of a French oak forest.</title>
        <authorList>
            <person name="Mieszkin S."/>
            <person name="Alain K."/>
        </authorList>
    </citation>
    <scope>NUCLEOTIDE SEQUENCE</scope>
    <source>
        <strain evidence="4">BS-T2-15</strain>
    </source>
</reference>
<feature type="compositionally biased region" description="Polar residues" evidence="1">
    <location>
        <begin position="1"/>
        <end position="13"/>
    </location>
</feature>
<dbReference type="AlphaFoldDB" id="A0A9X2BYM8"/>
<dbReference type="Pfam" id="PF13193">
    <property type="entry name" value="AMP-binding_C"/>
    <property type="match status" value="1"/>
</dbReference>
<evidence type="ECO:0000259" key="3">
    <source>
        <dbReference type="Pfam" id="PF13193"/>
    </source>
</evidence>
<gene>
    <name evidence="4" type="ORF">LPC04_01420</name>
</gene>
<feature type="domain" description="AMP-dependent synthetase/ligase" evidence="2">
    <location>
        <begin position="55"/>
        <end position="442"/>
    </location>
</feature>
<dbReference type="InterPro" id="IPR025110">
    <property type="entry name" value="AMP-bd_C"/>
</dbReference>
<dbReference type="PROSITE" id="PS00455">
    <property type="entry name" value="AMP_BINDING"/>
    <property type="match status" value="1"/>
</dbReference>
<organism evidence="4 5">
    <name type="scientific">Scleromatobacter humisilvae</name>
    <dbReference type="NCBI Taxonomy" id="2897159"/>
    <lineage>
        <taxon>Bacteria</taxon>
        <taxon>Pseudomonadati</taxon>
        <taxon>Pseudomonadota</taxon>
        <taxon>Betaproteobacteria</taxon>
        <taxon>Burkholderiales</taxon>
        <taxon>Sphaerotilaceae</taxon>
        <taxon>Scleromatobacter</taxon>
    </lineage>
</organism>
<dbReference type="GO" id="GO:0016878">
    <property type="term" value="F:acid-thiol ligase activity"/>
    <property type="evidence" value="ECO:0007669"/>
    <property type="project" value="UniProtKB-ARBA"/>
</dbReference>
<dbReference type="EMBL" id="JAJLJH010000001">
    <property type="protein sequence ID" value="MCK9684361.1"/>
    <property type="molecule type" value="Genomic_DNA"/>
</dbReference>
<protein>
    <submittedName>
        <fullName evidence="4">Long-chain fatty acid--CoA ligase</fullName>
    </submittedName>
</protein>
<dbReference type="InterPro" id="IPR045851">
    <property type="entry name" value="AMP-bd_C_sf"/>
</dbReference>
<accession>A0A9X2BYM8</accession>
<sequence>MSVSEDPSRSSPIDPSLVDTNAGEVPADRPHFAFWPKRLARKVTLPETSLWHNVEVAATRYPSKAATIYFGRAKSYAALRAEAEALAGWLQAQGVKRGDRVALFMQNCPQYLVAYHAILRADAVVVPVNAMNKAEEFGHYIVDPGTRVVICGAELAGIVASANAALPSSQRVARVLATRYADELPEVFDDDLAPTPAMRDWLLADPPLPPGTARWRDALAEGHVPGPTVNGPDDLALLPYTSGTTGLPKGCMHTHRTLMANVIGGAEWGSGSAESIVLGVVPMFHITGMLYGVISPMFGGATVVVMPRWDRELAGRLISRHKISHWTCIPTMIIDLFASPNYRSFDLSSLRWLSGGGAAMPQAVAQRLLDEFGLHFCEGYGLTETAAPSHANPAERPKLQCLGIPFFGVDSRVVDPVTLKELPPGDVGEIVTRGPMVFRGYWKNPEATAAAFVEIDGHRYFRTGDLGHMDGDGYFFITDRLKRMINASGFKVWPSEVELLLYKHPGVQEACVISAQDAYRGETVKAIVVLRAEARGKVAERDIVAWAHEHMAAYKAPRLVEFVDVLPKSGAGKVMWRLLQDKENAGRAA</sequence>
<dbReference type="InterPro" id="IPR020845">
    <property type="entry name" value="AMP-binding_CS"/>
</dbReference>
<evidence type="ECO:0000259" key="2">
    <source>
        <dbReference type="Pfam" id="PF00501"/>
    </source>
</evidence>
<comment type="caution">
    <text evidence="4">The sequence shown here is derived from an EMBL/GenBank/DDBJ whole genome shotgun (WGS) entry which is preliminary data.</text>
</comment>
<dbReference type="InterPro" id="IPR042099">
    <property type="entry name" value="ANL_N_sf"/>
</dbReference>
<dbReference type="InterPro" id="IPR000873">
    <property type="entry name" value="AMP-dep_synth/lig_dom"/>
</dbReference>
<dbReference type="RefSeq" id="WP_275680393.1">
    <property type="nucleotide sequence ID" value="NZ_JAJLJH010000001.1"/>
</dbReference>
<dbReference type="SUPFAM" id="SSF56801">
    <property type="entry name" value="Acetyl-CoA synthetase-like"/>
    <property type="match status" value="1"/>
</dbReference>
<dbReference type="InterPro" id="IPR050237">
    <property type="entry name" value="ATP-dep_AMP-bd_enzyme"/>
</dbReference>
<name>A0A9X2BYM8_9BURK</name>
<feature type="region of interest" description="Disordered" evidence="1">
    <location>
        <begin position="1"/>
        <end position="21"/>
    </location>
</feature>
<evidence type="ECO:0000313" key="5">
    <source>
        <dbReference type="Proteomes" id="UP001139353"/>
    </source>
</evidence>
<feature type="domain" description="AMP-binding enzyme C-terminal" evidence="3">
    <location>
        <begin position="496"/>
        <end position="573"/>
    </location>
</feature>
<dbReference type="Gene3D" id="3.30.300.30">
    <property type="match status" value="1"/>
</dbReference>
<dbReference type="NCBIfam" id="NF006181">
    <property type="entry name" value="PRK08314.1"/>
    <property type="match status" value="1"/>
</dbReference>
<evidence type="ECO:0000313" key="4">
    <source>
        <dbReference type="EMBL" id="MCK9684361.1"/>
    </source>
</evidence>
<dbReference type="PANTHER" id="PTHR43767:SF1">
    <property type="entry name" value="NONRIBOSOMAL PEPTIDE SYNTHASE PES1 (EUROFUNG)-RELATED"/>
    <property type="match status" value="1"/>
</dbReference>
<dbReference type="PANTHER" id="PTHR43767">
    <property type="entry name" value="LONG-CHAIN-FATTY-ACID--COA LIGASE"/>
    <property type="match status" value="1"/>
</dbReference>
<dbReference type="Pfam" id="PF00501">
    <property type="entry name" value="AMP-binding"/>
    <property type="match status" value="1"/>
</dbReference>
<dbReference type="Proteomes" id="UP001139353">
    <property type="component" value="Unassembled WGS sequence"/>
</dbReference>
<dbReference type="Gene3D" id="3.40.50.12780">
    <property type="entry name" value="N-terminal domain of ligase-like"/>
    <property type="match status" value="1"/>
</dbReference>
<evidence type="ECO:0000256" key="1">
    <source>
        <dbReference type="SAM" id="MobiDB-lite"/>
    </source>
</evidence>
<keyword evidence="5" id="KW-1185">Reference proteome</keyword>
<keyword evidence="4" id="KW-0436">Ligase</keyword>